<dbReference type="PANTHER" id="PTHR10039">
    <property type="entry name" value="AMELOGENIN"/>
    <property type="match status" value="1"/>
</dbReference>
<feature type="domain" description="DUF7708" evidence="5">
    <location>
        <begin position="74"/>
        <end position="214"/>
    </location>
</feature>
<dbReference type="Proteomes" id="UP001287356">
    <property type="component" value="Unassembled WGS sequence"/>
</dbReference>
<evidence type="ECO:0000313" key="8">
    <source>
        <dbReference type="Proteomes" id="UP001287356"/>
    </source>
</evidence>
<dbReference type="InterPro" id="IPR056125">
    <property type="entry name" value="DUF7708"/>
</dbReference>
<dbReference type="SMART" id="SM00248">
    <property type="entry name" value="ANK"/>
    <property type="match status" value="5"/>
</dbReference>
<evidence type="ECO:0000313" key="7">
    <source>
        <dbReference type="EMBL" id="KAK3373896.1"/>
    </source>
</evidence>
<evidence type="ECO:0008006" key="9">
    <source>
        <dbReference type="Google" id="ProtNLM"/>
    </source>
</evidence>
<evidence type="ECO:0000259" key="4">
    <source>
        <dbReference type="Pfam" id="PF22939"/>
    </source>
</evidence>
<dbReference type="InterPro" id="IPR056884">
    <property type="entry name" value="NPHP3-like_N"/>
</dbReference>
<feature type="region of interest" description="Disordered" evidence="3">
    <location>
        <begin position="217"/>
        <end position="238"/>
    </location>
</feature>
<dbReference type="SUPFAM" id="SSF48403">
    <property type="entry name" value="Ankyrin repeat"/>
    <property type="match status" value="1"/>
</dbReference>
<dbReference type="EMBL" id="JAULSN010000004">
    <property type="protein sequence ID" value="KAK3373896.1"/>
    <property type="molecule type" value="Genomic_DNA"/>
</dbReference>
<dbReference type="InterPro" id="IPR002110">
    <property type="entry name" value="Ankyrin_rpt"/>
</dbReference>
<organism evidence="7 8">
    <name type="scientific">Lasiosphaeria ovina</name>
    <dbReference type="NCBI Taxonomy" id="92902"/>
    <lineage>
        <taxon>Eukaryota</taxon>
        <taxon>Fungi</taxon>
        <taxon>Dikarya</taxon>
        <taxon>Ascomycota</taxon>
        <taxon>Pezizomycotina</taxon>
        <taxon>Sordariomycetes</taxon>
        <taxon>Sordariomycetidae</taxon>
        <taxon>Sordariales</taxon>
        <taxon>Lasiosphaeriaceae</taxon>
        <taxon>Lasiosphaeria</taxon>
    </lineage>
</organism>
<feature type="compositionally biased region" description="Basic and acidic residues" evidence="3">
    <location>
        <begin position="217"/>
        <end position="228"/>
    </location>
</feature>
<feature type="repeat" description="ANK" evidence="2">
    <location>
        <begin position="880"/>
        <end position="912"/>
    </location>
</feature>
<protein>
    <recommendedName>
        <fullName evidence="9">NACHT domain-containing protein</fullName>
    </recommendedName>
</protein>
<dbReference type="Pfam" id="PF12796">
    <property type="entry name" value="Ank_2"/>
    <property type="match status" value="1"/>
</dbReference>
<comment type="caution">
    <text evidence="7">The sequence shown here is derived from an EMBL/GenBank/DDBJ whole genome shotgun (WGS) entry which is preliminary data.</text>
</comment>
<feature type="repeat" description="ANK" evidence="2">
    <location>
        <begin position="845"/>
        <end position="877"/>
    </location>
</feature>
<dbReference type="Pfam" id="PF24809">
    <property type="entry name" value="DUF7708"/>
    <property type="match status" value="1"/>
</dbReference>
<dbReference type="Gene3D" id="1.25.40.20">
    <property type="entry name" value="Ankyrin repeat-containing domain"/>
    <property type="match status" value="1"/>
</dbReference>
<evidence type="ECO:0000259" key="6">
    <source>
        <dbReference type="Pfam" id="PF24883"/>
    </source>
</evidence>
<feature type="non-terminal residue" evidence="7">
    <location>
        <position position="1"/>
    </location>
</feature>
<feature type="repeat" description="ANK" evidence="2">
    <location>
        <begin position="950"/>
        <end position="975"/>
    </location>
</feature>
<proteinExistence type="predicted"/>
<reference evidence="7" key="1">
    <citation type="journal article" date="2023" name="Mol. Phylogenet. Evol.">
        <title>Genome-scale phylogeny and comparative genomics of the fungal order Sordariales.</title>
        <authorList>
            <person name="Hensen N."/>
            <person name="Bonometti L."/>
            <person name="Westerberg I."/>
            <person name="Brannstrom I.O."/>
            <person name="Guillou S."/>
            <person name="Cros-Aarteil S."/>
            <person name="Calhoun S."/>
            <person name="Haridas S."/>
            <person name="Kuo A."/>
            <person name="Mondo S."/>
            <person name="Pangilinan J."/>
            <person name="Riley R."/>
            <person name="LaButti K."/>
            <person name="Andreopoulos B."/>
            <person name="Lipzen A."/>
            <person name="Chen C."/>
            <person name="Yan M."/>
            <person name="Daum C."/>
            <person name="Ng V."/>
            <person name="Clum A."/>
            <person name="Steindorff A."/>
            <person name="Ohm R.A."/>
            <person name="Martin F."/>
            <person name="Silar P."/>
            <person name="Natvig D.O."/>
            <person name="Lalanne C."/>
            <person name="Gautier V."/>
            <person name="Ament-Velasquez S.L."/>
            <person name="Kruys A."/>
            <person name="Hutchinson M.I."/>
            <person name="Powell A.J."/>
            <person name="Barry K."/>
            <person name="Miller A.N."/>
            <person name="Grigoriev I.V."/>
            <person name="Debuchy R."/>
            <person name="Gladieux P."/>
            <person name="Hiltunen Thoren M."/>
            <person name="Johannesson H."/>
        </authorList>
    </citation>
    <scope>NUCLEOTIDE SEQUENCE</scope>
    <source>
        <strain evidence="7">CBS 958.72</strain>
    </source>
</reference>
<evidence type="ECO:0000256" key="3">
    <source>
        <dbReference type="SAM" id="MobiDB-lite"/>
    </source>
</evidence>
<keyword evidence="8" id="KW-1185">Reference proteome</keyword>
<keyword evidence="2" id="KW-0040">ANK repeat</keyword>
<gene>
    <name evidence="7" type="ORF">B0T24DRAFT_529350</name>
</gene>
<evidence type="ECO:0000256" key="2">
    <source>
        <dbReference type="PROSITE-ProRule" id="PRU00023"/>
    </source>
</evidence>
<accession>A0AAE0KC88</accession>
<name>A0AAE0KC88_9PEZI</name>
<sequence>MALILSPQSSTAPLSPAEQLNEAVDDFQRILTEDQRTALKKIKSIPDADAVLVFTAELDYSSQHRKGRSIATRLHSILQSVREFSAFIDTFVSSNPEIAALVWGSVKLTIQIAINFTSYYEALSSLFMSFATYCPRFAEYQALYPTSDRLQTALCNFHASIIRCCKHAVEATQRPWTTQLFNAVRQSFEHEFKSDVSSVQWHGKEVREEIDLAKAQADRQGQELRTRESGAATGHWRKVRDRLSRTGSKLDTIKAGQLQQDKYRSVGSGKTILITSAVRYVLTHKSGIGEIVAFFFPQFDDPQSLCTETVIRSIIRQSLDPVTLSEEMEANLMEMDQKPFTGLVELTVLLRKIVAQSKIFYIFIDALDEFEPTERRALLDVLASLGLGGSGLRVFLAGRESLSGELKGKLMGIEHVSMASAEANTDITLYINETLQDRIQHGDLVVGDQSLILDIKQALVKHADGMFLWVTFLIDELCDQHCDYDIRNAIGCLPKTLTETLSRALLRIVSRQKASVAAKTFSWVAIAKRHLTLDELREAISVEIGQPYSIPERLVNGIDQLAAWCENLVHVDEELKTVQFAHQAIRKFIVEGPMGLQFTDFCFNLADADHHAGEICVTYLNFNDFKTTLARRQQPITVHPVAVAKLALSHHLKVPSSVSAAGFGLRRHKSKTELDVARVLASYERGNTEESLRKLQQRHLFLKYASIHWITHTSRFLKCKSTTWDRWHQIITCGHDLAKRPWPEQRPFNALDSDILAWSLRSRHYALIRLIQGGGGISEPEVRQNTWSLAAQGDIELLNVLFEADYSIQLITEALQPASEGGHLAVVERLLVAGADVNAGPARYSGRTALQAASEGGHLAVVERLLVAGADVNAGPASLDGRTALQAASKGGHLAVVERLLVAGADVNSGPTYYNGRTTLQAASEGGYLTVVERLLVAGADVNAGPASHNGRTALQAASEGGHLTVVERLLIAGA</sequence>
<dbReference type="InterPro" id="IPR054471">
    <property type="entry name" value="GPIID_WHD"/>
</dbReference>
<dbReference type="PANTHER" id="PTHR10039:SF10">
    <property type="entry name" value="NACHT DOMAIN-CONTAINING PROTEIN"/>
    <property type="match status" value="1"/>
</dbReference>
<evidence type="ECO:0000259" key="5">
    <source>
        <dbReference type="Pfam" id="PF24809"/>
    </source>
</evidence>
<feature type="repeat" description="ANK" evidence="2">
    <location>
        <begin position="915"/>
        <end position="947"/>
    </location>
</feature>
<feature type="domain" description="GPI inositol-deacylase winged helix" evidence="4">
    <location>
        <begin position="514"/>
        <end position="592"/>
    </location>
</feature>
<keyword evidence="1" id="KW-0677">Repeat</keyword>
<feature type="domain" description="Nephrocystin 3-like N-terminal" evidence="6">
    <location>
        <begin position="266"/>
        <end position="399"/>
    </location>
</feature>
<dbReference type="Pfam" id="PF24883">
    <property type="entry name" value="NPHP3_N"/>
    <property type="match status" value="1"/>
</dbReference>
<evidence type="ECO:0000256" key="1">
    <source>
        <dbReference type="ARBA" id="ARBA00022737"/>
    </source>
</evidence>
<dbReference type="PROSITE" id="PS50297">
    <property type="entry name" value="ANK_REP_REGION"/>
    <property type="match status" value="4"/>
</dbReference>
<dbReference type="Pfam" id="PF22939">
    <property type="entry name" value="WHD_GPIID"/>
    <property type="match status" value="1"/>
</dbReference>
<reference evidence="7" key="2">
    <citation type="submission" date="2023-06" db="EMBL/GenBank/DDBJ databases">
        <authorList>
            <consortium name="Lawrence Berkeley National Laboratory"/>
            <person name="Haridas S."/>
            <person name="Hensen N."/>
            <person name="Bonometti L."/>
            <person name="Westerberg I."/>
            <person name="Brannstrom I.O."/>
            <person name="Guillou S."/>
            <person name="Cros-Aarteil S."/>
            <person name="Calhoun S."/>
            <person name="Kuo A."/>
            <person name="Mondo S."/>
            <person name="Pangilinan J."/>
            <person name="Riley R."/>
            <person name="Labutti K."/>
            <person name="Andreopoulos B."/>
            <person name="Lipzen A."/>
            <person name="Chen C."/>
            <person name="Yanf M."/>
            <person name="Daum C."/>
            <person name="Ng V."/>
            <person name="Clum A."/>
            <person name="Steindorff A."/>
            <person name="Ohm R."/>
            <person name="Martin F."/>
            <person name="Silar P."/>
            <person name="Natvig D."/>
            <person name="Lalanne C."/>
            <person name="Gautier V."/>
            <person name="Ament-Velasquez S.L."/>
            <person name="Kruys A."/>
            <person name="Hutchinson M.I."/>
            <person name="Powell A.J."/>
            <person name="Barry K."/>
            <person name="Miller A.N."/>
            <person name="Grigoriev I.V."/>
            <person name="Debuchy R."/>
            <person name="Gladieux P."/>
            <person name="Thoren M.H."/>
            <person name="Johannesson H."/>
        </authorList>
    </citation>
    <scope>NUCLEOTIDE SEQUENCE</scope>
    <source>
        <strain evidence="7">CBS 958.72</strain>
    </source>
</reference>
<dbReference type="AlphaFoldDB" id="A0AAE0KC88"/>
<dbReference type="InterPro" id="IPR036770">
    <property type="entry name" value="Ankyrin_rpt-contain_sf"/>
</dbReference>
<dbReference type="Pfam" id="PF00023">
    <property type="entry name" value="Ank"/>
    <property type="match status" value="2"/>
</dbReference>
<dbReference type="PROSITE" id="PS50088">
    <property type="entry name" value="ANK_REPEAT"/>
    <property type="match status" value="4"/>
</dbReference>